<evidence type="ECO:0000313" key="6">
    <source>
        <dbReference type="Proteomes" id="UP000029221"/>
    </source>
</evidence>
<dbReference type="PANTHER" id="PTHR43191:SF2">
    <property type="entry name" value="RRNA METHYLTRANSFERASE 3, MITOCHONDRIAL"/>
    <property type="match status" value="1"/>
</dbReference>
<dbReference type="Proteomes" id="UP000029221">
    <property type="component" value="Unassembled WGS sequence"/>
</dbReference>
<keyword evidence="2 5" id="KW-0489">Methyltransferase</keyword>
<dbReference type="SUPFAM" id="SSF55315">
    <property type="entry name" value="L30e-like"/>
    <property type="match status" value="1"/>
</dbReference>
<feature type="domain" description="RNA 2-O ribose methyltransferase substrate binding" evidence="4">
    <location>
        <begin position="26"/>
        <end position="90"/>
    </location>
</feature>
<keyword evidence="6" id="KW-1185">Reference proteome</keyword>
<name>A0A090Q135_9FLAO</name>
<dbReference type="GO" id="GO:0008173">
    <property type="term" value="F:RNA methyltransferase activity"/>
    <property type="evidence" value="ECO:0007669"/>
    <property type="project" value="InterPro"/>
</dbReference>
<dbReference type="SUPFAM" id="SSF75217">
    <property type="entry name" value="alpha/beta knot"/>
    <property type="match status" value="1"/>
</dbReference>
<dbReference type="GO" id="GO:0003723">
    <property type="term" value="F:RNA binding"/>
    <property type="evidence" value="ECO:0007669"/>
    <property type="project" value="InterPro"/>
</dbReference>
<evidence type="ECO:0000256" key="1">
    <source>
        <dbReference type="ARBA" id="ARBA00007228"/>
    </source>
</evidence>
<gene>
    <name evidence="5" type="ORF">JCM19294_2190</name>
</gene>
<dbReference type="AlphaFoldDB" id="A0A090Q135"/>
<organism evidence="5 6">
    <name type="scientific">Nonlabens tegetincola</name>
    <dbReference type="NCBI Taxonomy" id="323273"/>
    <lineage>
        <taxon>Bacteria</taxon>
        <taxon>Pseudomonadati</taxon>
        <taxon>Bacteroidota</taxon>
        <taxon>Flavobacteriia</taxon>
        <taxon>Flavobacteriales</taxon>
        <taxon>Flavobacteriaceae</taxon>
        <taxon>Nonlabens</taxon>
    </lineage>
</organism>
<dbReference type="InterPro" id="IPR029064">
    <property type="entry name" value="Ribosomal_eL30-like_sf"/>
</dbReference>
<dbReference type="GO" id="GO:0005737">
    <property type="term" value="C:cytoplasm"/>
    <property type="evidence" value="ECO:0007669"/>
    <property type="project" value="UniProtKB-ARBA"/>
</dbReference>
<dbReference type="GO" id="GO:0032259">
    <property type="term" value="P:methylation"/>
    <property type="evidence" value="ECO:0007669"/>
    <property type="project" value="UniProtKB-KW"/>
</dbReference>
<dbReference type="Gene3D" id="3.30.1330.30">
    <property type="match status" value="1"/>
</dbReference>
<dbReference type="CDD" id="cd18109">
    <property type="entry name" value="SpoU-like_RNA-MTase"/>
    <property type="match status" value="1"/>
</dbReference>
<dbReference type="STRING" id="319236.BST91_00585"/>
<keyword evidence="3 5" id="KW-0808">Transferase</keyword>
<dbReference type="EMBL" id="BBML01000001">
    <property type="protein sequence ID" value="GAK95408.1"/>
    <property type="molecule type" value="Genomic_DNA"/>
</dbReference>
<reference evidence="5" key="1">
    <citation type="journal article" date="2014" name="Genome Announc.">
        <title>Draft Genome Sequences of Marine Flavobacterium Nonlabens Strains NR17, NR24, NR27, NR32, NR33, and Ara13.</title>
        <authorList>
            <person name="Nakanishi M."/>
            <person name="Meirelles P."/>
            <person name="Suzuki R."/>
            <person name="Takatani N."/>
            <person name="Mino S."/>
            <person name="Suda W."/>
            <person name="Oshima K."/>
            <person name="Hattori M."/>
            <person name="Ohkuma M."/>
            <person name="Hosokawa M."/>
            <person name="Miyashita K."/>
            <person name="Thompson F.L."/>
            <person name="Niwa A."/>
            <person name="Sawabe T."/>
            <person name="Sawabe T."/>
        </authorList>
    </citation>
    <scope>NUCLEOTIDE SEQUENCE [LARGE SCALE GENOMIC DNA]</scope>
    <source>
        <strain evidence="5">JCM 19294</strain>
    </source>
</reference>
<dbReference type="InterPro" id="IPR051259">
    <property type="entry name" value="rRNA_Methyltransferase"/>
</dbReference>
<dbReference type="InterPro" id="IPR001537">
    <property type="entry name" value="SpoU_MeTrfase"/>
</dbReference>
<dbReference type="RefSeq" id="WP_042275888.1">
    <property type="nucleotide sequence ID" value="NZ_BBML01000001.1"/>
</dbReference>
<dbReference type="InterPro" id="IPR053888">
    <property type="entry name" value="MRM3-like_sub_bind"/>
</dbReference>
<dbReference type="InterPro" id="IPR029026">
    <property type="entry name" value="tRNA_m1G_MTases_N"/>
</dbReference>
<dbReference type="Pfam" id="PF22435">
    <property type="entry name" value="MRM3-like_sub_bind"/>
    <property type="match status" value="1"/>
</dbReference>
<proteinExistence type="inferred from homology"/>
<evidence type="ECO:0000259" key="4">
    <source>
        <dbReference type="SMART" id="SM00967"/>
    </source>
</evidence>
<comment type="caution">
    <text evidence="5">The sequence shown here is derived from an EMBL/GenBank/DDBJ whole genome shotgun (WGS) entry which is preliminary data.</text>
</comment>
<dbReference type="SMART" id="SM00967">
    <property type="entry name" value="SpoU_sub_bind"/>
    <property type="match status" value="1"/>
</dbReference>
<dbReference type="InterPro" id="IPR013123">
    <property type="entry name" value="SpoU_subst-bd"/>
</dbReference>
<comment type="similarity">
    <text evidence="1">Belongs to the class IV-like SAM-binding methyltransferase superfamily. RNA methyltransferase TrmH family.</text>
</comment>
<dbReference type="GO" id="GO:0006396">
    <property type="term" value="P:RNA processing"/>
    <property type="evidence" value="ECO:0007669"/>
    <property type="project" value="InterPro"/>
</dbReference>
<evidence type="ECO:0000313" key="5">
    <source>
        <dbReference type="EMBL" id="GAK95408.1"/>
    </source>
</evidence>
<dbReference type="Gene3D" id="3.40.1280.10">
    <property type="match status" value="1"/>
</dbReference>
<dbReference type="Pfam" id="PF00588">
    <property type="entry name" value="SpoU_methylase"/>
    <property type="match status" value="1"/>
</dbReference>
<evidence type="ECO:0000256" key="2">
    <source>
        <dbReference type="ARBA" id="ARBA00022603"/>
    </source>
</evidence>
<dbReference type="eggNOG" id="COG0566">
    <property type="taxonomic scope" value="Bacteria"/>
</dbReference>
<accession>A0A090Q135</accession>
<dbReference type="PANTHER" id="PTHR43191">
    <property type="entry name" value="RRNA METHYLTRANSFERASE 3"/>
    <property type="match status" value="1"/>
</dbReference>
<sequence>MLTRNYIKLIKSLSRKKGRDTHGLFVVEGYKSIQELYQSGLDCKSVFVTSGNHKLDHLELTVVTEKEMKTISNLTTPPGYLAVFEIPKQSAIPHDGGIIVLDGVKDPGNLGTIIRLADWYGVSHIVCSRDTVDLFNPKCIQATMSSIARVQVYYRDIKEFLSETQRSVYIAHMDGESLYSTSIPENAAIVMGSESHGVSDSVKQLGTPVSIPSHSTHGATESLNVAIAAAIITAHWKKSLSFTGK</sequence>
<evidence type="ECO:0000256" key="3">
    <source>
        <dbReference type="ARBA" id="ARBA00022679"/>
    </source>
</evidence>
<protein>
    <submittedName>
        <fullName evidence="5">RNA methyltransferase</fullName>
    </submittedName>
</protein>
<dbReference type="InterPro" id="IPR029028">
    <property type="entry name" value="Alpha/beta_knot_MTases"/>
</dbReference>